<dbReference type="SUPFAM" id="SSF53067">
    <property type="entry name" value="Actin-like ATPase domain"/>
    <property type="match status" value="1"/>
</dbReference>
<comment type="caution">
    <text evidence="2">The sequence shown here is derived from an EMBL/GenBank/DDBJ whole genome shotgun (WGS) entry which is preliminary data.</text>
</comment>
<dbReference type="PANTHER" id="PTHR43190">
    <property type="entry name" value="N-ACETYL-D-GLUCOSAMINE KINASE"/>
    <property type="match status" value="1"/>
</dbReference>
<dbReference type="EMBL" id="BMXL01000017">
    <property type="protein sequence ID" value="GHD29895.1"/>
    <property type="molecule type" value="Genomic_DNA"/>
</dbReference>
<dbReference type="InterPro" id="IPR043129">
    <property type="entry name" value="ATPase_NBD"/>
</dbReference>
<evidence type="ECO:0000313" key="2">
    <source>
        <dbReference type="EMBL" id="GHD29895.1"/>
    </source>
</evidence>
<proteinExistence type="predicted"/>
<organism evidence="2 3">
    <name type="scientific">Nocardiopsis kunsanensis</name>
    <dbReference type="NCBI Taxonomy" id="141693"/>
    <lineage>
        <taxon>Bacteria</taxon>
        <taxon>Bacillati</taxon>
        <taxon>Actinomycetota</taxon>
        <taxon>Actinomycetes</taxon>
        <taxon>Streptosporangiales</taxon>
        <taxon>Nocardiopsidaceae</taxon>
        <taxon>Nocardiopsis</taxon>
    </lineage>
</organism>
<dbReference type="Pfam" id="PF01869">
    <property type="entry name" value="BcrAD_BadFG"/>
    <property type="match status" value="1"/>
</dbReference>
<name>A0A918XFN7_9ACTN</name>
<feature type="domain" description="ATPase BadF/BadG/BcrA/BcrD type" evidence="1">
    <location>
        <begin position="9"/>
        <end position="246"/>
    </location>
</feature>
<dbReference type="InterPro" id="IPR002731">
    <property type="entry name" value="ATPase_BadF"/>
</dbReference>
<evidence type="ECO:0000259" key="1">
    <source>
        <dbReference type="Pfam" id="PF01869"/>
    </source>
</evidence>
<reference evidence="2 3" key="1">
    <citation type="journal article" date="2014" name="Int. J. Syst. Evol. Microbiol.">
        <title>Complete genome sequence of Corynebacterium casei LMG S-19264T (=DSM 44701T), isolated from a smear-ripened cheese.</title>
        <authorList>
            <consortium name="US DOE Joint Genome Institute (JGI-PGF)"/>
            <person name="Walter F."/>
            <person name="Albersmeier A."/>
            <person name="Kalinowski J."/>
            <person name="Ruckert C."/>
        </authorList>
    </citation>
    <scope>NUCLEOTIDE SEQUENCE [LARGE SCALE GENOMIC DNA]</scope>
    <source>
        <strain evidence="2 3">KCTC 19473</strain>
    </source>
</reference>
<dbReference type="InterPro" id="IPR052519">
    <property type="entry name" value="Euk-type_GlcNAc_Kinase"/>
</dbReference>
<dbReference type="Gene3D" id="3.30.420.40">
    <property type="match status" value="2"/>
</dbReference>
<keyword evidence="3" id="KW-1185">Reference proteome</keyword>
<accession>A0A918XFN7</accession>
<gene>
    <name evidence="2" type="ORF">GCM10007147_31220</name>
</gene>
<dbReference type="RefSeq" id="WP_017576450.1">
    <property type="nucleotide sequence ID" value="NZ_BMXL01000017.1"/>
</dbReference>
<evidence type="ECO:0000313" key="3">
    <source>
        <dbReference type="Proteomes" id="UP000654947"/>
    </source>
</evidence>
<dbReference type="Proteomes" id="UP000654947">
    <property type="component" value="Unassembled WGS sequence"/>
</dbReference>
<protein>
    <recommendedName>
        <fullName evidence="1">ATPase BadF/BadG/BcrA/BcrD type domain-containing protein</fullName>
    </recommendedName>
</protein>
<dbReference type="AlphaFoldDB" id="A0A918XFN7"/>
<sequence length="317" mass="32301">MSGPPVLAGVDVGGGGVRVLVRHGGSTSRAEDEAAVPRTGGGIDVPALVPRVVALLRSAASSTGSEGFDRVAVGLTGLPDLVDDPGELVRALRSGLPAGDVTVAADALTTHTGALGGRAGVVVAAGTGAVALGTDLRENWRRTDGWGHLLGDRGSGAWIGRQGLQHALRALDGLSDGSPELLAHSQEHFGGVGELEAQVYRGRVAASSLLAGFAPRVAEAAHAGDPVAQRIWWEAGTRLGETAVAAAAPGSEPRFSWGGRLFEAGALLAEPFRAEVLRHLPDACLQEPAGDSVDGALALAESGPELVHRPPYLYRHG</sequence>
<dbReference type="PANTHER" id="PTHR43190:SF3">
    <property type="entry name" value="N-ACETYL-D-GLUCOSAMINE KINASE"/>
    <property type="match status" value="1"/>
</dbReference>